<dbReference type="GO" id="GO:0046872">
    <property type="term" value="F:metal ion binding"/>
    <property type="evidence" value="ECO:0007669"/>
    <property type="project" value="InterPro"/>
</dbReference>
<gene>
    <name evidence="3" type="ORF">UU56_C0004G0020</name>
</gene>
<comment type="caution">
    <text evidence="3">The sequence shown here is derived from an EMBL/GenBank/DDBJ whole genome shotgun (WGS) entry which is preliminary data.</text>
</comment>
<dbReference type="EMBL" id="LCBC01000004">
    <property type="protein sequence ID" value="KKS04619.1"/>
    <property type="molecule type" value="Genomic_DNA"/>
</dbReference>
<evidence type="ECO:0000259" key="2">
    <source>
        <dbReference type="PROSITE" id="PS50975"/>
    </source>
</evidence>
<dbReference type="PANTHER" id="PTHR21621">
    <property type="entry name" value="RIBOSOMAL PROTEIN S6 MODIFICATION PROTEIN"/>
    <property type="match status" value="1"/>
</dbReference>
<name>A0A0G0VUW0_9BACT</name>
<dbReference type="Proteomes" id="UP000034493">
    <property type="component" value="Unassembled WGS sequence"/>
</dbReference>
<dbReference type="PROSITE" id="PS50975">
    <property type="entry name" value="ATP_GRASP"/>
    <property type="match status" value="1"/>
</dbReference>
<organism evidence="3 4">
    <name type="scientific">Candidatus Curtissbacteria bacterium GW2011_GWA2_41_24</name>
    <dbReference type="NCBI Taxonomy" id="1618411"/>
    <lineage>
        <taxon>Bacteria</taxon>
        <taxon>Candidatus Curtissiibacteriota</taxon>
    </lineage>
</organism>
<dbReference type="GO" id="GO:0005737">
    <property type="term" value="C:cytoplasm"/>
    <property type="evidence" value="ECO:0007669"/>
    <property type="project" value="TreeGrafter"/>
</dbReference>
<proteinExistence type="predicted"/>
<dbReference type="AlphaFoldDB" id="A0A0G0VUW0"/>
<dbReference type="PANTHER" id="PTHR21621:SF0">
    <property type="entry name" value="BETA-CITRYLGLUTAMATE SYNTHASE B-RELATED"/>
    <property type="match status" value="1"/>
</dbReference>
<dbReference type="GO" id="GO:0005524">
    <property type="term" value="F:ATP binding"/>
    <property type="evidence" value="ECO:0007669"/>
    <property type="project" value="UniProtKB-UniRule"/>
</dbReference>
<dbReference type="Gene3D" id="3.30.470.20">
    <property type="entry name" value="ATP-grasp fold, B domain"/>
    <property type="match status" value="2"/>
</dbReference>
<dbReference type="GO" id="GO:0009432">
    <property type="term" value="P:SOS response"/>
    <property type="evidence" value="ECO:0007669"/>
    <property type="project" value="TreeGrafter"/>
</dbReference>
<feature type="domain" description="ATP-grasp" evidence="2">
    <location>
        <begin position="72"/>
        <end position="326"/>
    </location>
</feature>
<reference evidence="3 4" key="1">
    <citation type="journal article" date="2015" name="Nature">
        <title>rRNA introns, odd ribosomes, and small enigmatic genomes across a large radiation of phyla.</title>
        <authorList>
            <person name="Brown C.T."/>
            <person name="Hug L.A."/>
            <person name="Thomas B.C."/>
            <person name="Sharon I."/>
            <person name="Castelle C.J."/>
            <person name="Singh A."/>
            <person name="Wilkins M.J."/>
            <person name="Williams K.H."/>
            <person name="Banfield J.F."/>
        </authorList>
    </citation>
    <scope>NUCLEOTIDE SEQUENCE [LARGE SCALE GENOMIC DNA]</scope>
</reference>
<keyword evidence="1" id="KW-0067">ATP-binding</keyword>
<sequence length="330" mass="37122">MDSIDVLFKKHSFNSRLLLEAMRKRGVALQPIRKTNFVQASYKGHKEVLYDIYTNLVPFTKGIIIDDKYYAKKFLSSKGFKVNTGEIFDGDYKKTALTYAREIGFPVVVKPTISSHGENVIMDINSVRDLKIAIVTFLSKYNQSAYFLIEKQFEAKEYRIFVTQSGFIAAVERTPANITGDGKSTIRKLIKVENYRRMNPRNTCLCKIAIDDISKNHLKKQGLSFSATPTKGQKVFLRKNSNVSTGGNCYDVTDSMHLSYKKLAKAILNALNVPFVGIDLLCSDISKNMDDYKVCELNSAPGLSLHMMPEKGKSRDVANAIVDVIFPPVI</sequence>
<protein>
    <submittedName>
        <fullName evidence="3">Cyanophycin synthetase-like protein</fullName>
    </submittedName>
</protein>
<dbReference type="InterPro" id="IPR011761">
    <property type="entry name" value="ATP-grasp"/>
</dbReference>
<evidence type="ECO:0000256" key="1">
    <source>
        <dbReference type="PROSITE-ProRule" id="PRU00409"/>
    </source>
</evidence>
<dbReference type="SUPFAM" id="SSF56059">
    <property type="entry name" value="Glutathione synthetase ATP-binding domain-like"/>
    <property type="match status" value="1"/>
</dbReference>
<keyword evidence="1" id="KW-0547">Nucleotide-binding</keyword>
<dbReference type="GO" id="GO:0018169">
    <property type="term" value="F:ribosomal S6-glutamic acid ligase activity"/>
    <property type="evidence" value="ECO:0007669"/>
    <property type="project" value="TreeGrafter"/>
</dbReference>
<evidence type="ECO:0000313" key="4">
    <source>
        <dbReference type="Proteomes" id="UP000034493"/>
    </source>
</evidence>
<evidence type="ECO:0000313" key="3">
    <source>
        <dbReference type="EMBL" id="KKS04619.1"/>
    </source>
</evidence>
<accession>A0A0G0VUW0</accession>